<feature type="compositionally biased region" description="Pro residues" evidence="4">
    <location>
        <begin position="207"/>
        <end position="231"/>
    </location>
</feature>
<feature type="compositionally biased region" description="Polar residues" evidence="4">
    <location>
        <begin position="391"/>
        <end position="404"/>
    </location>
</feature>
<feature type="region of interest" description="Disordered" evidence="4">
    <location>
        <begin position="635"/>
        <end position="714"/>
    </location>
</feature>
<protein>
    <recommendedName>
        <fullName evidence="5">LIM zinc-binding domain-containing protein</fullName>
    </recommendedName>
</protein>
<gene>
    <name evidence="6" type="ORF">BDZ94DRAFT_1303813</name>
</gene>
<dbReference type="CDD" id="cd09397">
    <property type="entry name" value="LIM1_UF1"/>
    <property type="match status" value="1"/>
</dbReference>
<feature type="compositionally biased region" description="Low complexity" evidence="4">
    <location>
        <begin position="534"/>
        <end position="543"/>
    </location>
</feature>
<dbReference type="PANTHER" id="PTHR24216:SF8">
    <property type="entry name" value="PAXILLIN, ISOFORM F"/>
    <property type="match status" value="1"/>
</dbReference>
<proteinExistence type="predicted"/>
<feature type="compositionally biased region" description="Low complexity" evidence="4">
    <location>
        <begin position="451"/>
        <end position="465"/>
    </location>
</feature>
<dbReference type="Gene3D" id="2.10.110.10">
    <property type="entry name" value="Cysteine Rich Protein"/>
    <property type="match status" value="2"/>
</dbReference>
<evidence type="ECO:0000256" key="2">
    <source>
        <dbReference type="ARBA" id="ARBA00022833"/>
    </source>
</evidence>
<keyword evidence="2 3" id="KW-0862">Zinc</keyword>
<feature type="compositionally biased region" description="Polar residues" evidence="4">
    <location>
        <begin position="490"/>
        <end position="512"/>
    </location>
</feature>
<feature type="compositionally biased region" description="Low complexity" evidence="4">
    <location>
        <begin position="415"/>
        <end position="437"/>
    </location>
</feature>
<keyword evidence="3" id="KW-0440">LIM domain</keyword>
<accession>A0A9P5YHE4</accession>
<feature type="region of interest" description="Disordered" evidence="4">
    <location>
        <begin position="268"/>
        <end position="554"/>
    </location>
</feature>
<dbReference type="EMBL" id="MU150230">
    <property type="protein sequence ID" value="KAF9469324.1"/>
    <property type="molecule type" value="Genomic_DNA"/>
</dbReference>
<dbReference type="Proteomes" id="UP000807353">
    <property type="component" value="Unassembled WGS sequence"/>
</dbReference>
<feature type="compositionally biased region" description="Low complexity" evidence="4">
    <location>
        <begin position="119"/>
        <end position="131"/>
    </location>
</feature>
<keyword evidence="1 3" id="KW-0479">Metal-binding</keyword>
<feature type="region of interest" description="Disordered" evidence="4">
    <location>
        <begin position="39"/>
        <end position="250"/>
    </location>
</feature>
<comment type="caution">
    <text evidence="6">The sequence shown here is derived from an EMBL/GenBank/DDBJ whole genome shotgun (WGS) entry which is preliminary data.</text>
</comment>
<feature type="compositionally biased region" description="Polar residues" evidence="4">
    <location>
        <begin position="337"/>
        <end position="349"/>
    </location>
</feature>
<evidence type="ECO:0000256" key="1">
    <source>
        <dbReference type="ARBA" id="ARBA00022723"/>
    </source>
</evidence>
<evidence type="ECO:0000256" key="4">
    <source>
        <dbReference type="SAM" id="MobiDB-lite"/>
    </source>
</evidence>
<feature type="compositionally biased region" description="Gly residues" evidence="4">
    <location>
        <begin position="574"/>
        <end position="589"/>
    </location>
</feature>
<dbReference type="PROSITE" id="PS50023">
    <property type="entry name" value="LIM_DOMAIN_2"/>
    <property type="match status" value="1"/>
</dbReference>
<dbReference type="PANTHER" id="PTHR24216">
    <property type="entry name" value="PAXILLIN-RELATED"/>
    <property type="match status" value="1"/>
</dbReference>
<sequence length="920" mass="97260">MAPLLSPAPANGPTRISQILPTVKCSNCNQPVPLSELGDHTCATPPPVPTLPKPAVSPAAATALLPQRLQDRVASPGPAQSRAPSNDSRLASSPPRAQPPSQQRPNPPQNDRLRINTGPPSSSSYQQRSSPLARSEIDRNNTSSPAGRPPHGAPPPNTEPLHRPPPLADFRSRTMSNAGSVSSGFSGHSGVSSPVTARPSFSLAREAPPPPSTPLPATPQLPPQPMSPLHPPYISEADIDTKSGGEAGMAGVGRRGFAAAARAAMFVMPSGQPGSQQPPRRAAPGYLGIHVPPTRSNGTPPLSAGSGHSSHSPGVSPYPQSPASPNLPHSPPRRTPSAASQQPPRQTSPIVEPPAPVSPASPVRMPFFEKFKNQLPGVTVPNPNTTPLPNAITSNINTPSTAMPPTSPRIRDSDSGSTSSAYSQMFPSRSISMSTTTSRDDPKQKRPPSPSSESGSEYGLAYADSTDYEEEEEDTKSTKSKANLPPPLALTSSILRSGSIASTNHVRFPSNSDRSDRSGIVIQDSRTGHKRDASVSSVSSNSSAGGGDRNGKSNSALIAHALGLSQTSPSAYGRLGGPGVAMGGRGGRSASGSSSGGRSAYSRGSNSAVKTGQGKMEKEMETLLEDVNAGVLAEERKGSLSKSNSTGKKRSFGAESAVDNDARSAGVKTAGLVGAKAHRSNTVPGPYSPEAKTVKLPARARTSSERNTEPGREKERVRKVRVCLKCEKKIEDGRWVKTDGAGVLCEKCWKNMYLPKCRRCTLPIEKQAVSSSDGQLKGKYHRECFNCHTCHKPFPDKTFYVFDGKPLCAYHYHEANDSLCAAARCGQPIEGPCAVSHTGDRYHPEHMTCEHPGNTPCKVRLAEYWEVEGRMLCERHAHASRVGSDDEGEEEWVQSSKAMKRVTRFIDLAGKDGLGGSDLR</sequence>
<dbReference type="Pfam" id="PF00412">
    <property type="entry name" value="LIM"/>
    <property type="match status" value="1"/>
</dbReference>
<dbReference type="PROSITE" id="PS00478">
    <property type="entry name" value="LIM_DOMAIN_1"/>
    <property type="match status" value="1"/>
</dbReference>
<dbReference type="GO" id="GO:0046872">
    <property type="term" value="F:metal ion binding"/>
    <property type="evidence" value="ECO:0007669"/>
    <property type="project" value="UniProtKB-KW"/>
</dbReference>
<feature type="compositionally biased region" description="Basic and acidic residues" evidence="4">
    <location>
        <begin position="702"/>
        <end position="714"/>
    </location>
</feature>
<dbReference type="AlphaFoldDB" id="A0A9P5YHE4"/>
<feature type="compositionally biased region" description="Low complexity" evidence="4">
    <location>
        <begin position="268"/>
        <end position="284"/>
    </location>
</feature>
<evidence type="ECO:0000313" key="6">
    <source>
        <dbReference type="EMBL" id="KAF9469324.1"/>
    </source>
</evidence>
<evidence type="ECO:0000313" key="7">
    <source>
        <dbReference type="Proteomes" id="UP000807353"/>
    </source>
</evidence>
<dbReference type="SUPFAM" id="SSF57716">
    <property type="entry name" value="Glucocorticoid receptor-like (DNA-binding domain)"/>
    <property type="match status" value="2"/>
</dbReference>
<reference evidence="6" key="1">
    <citation type="submission" date="2020-11" db="EMBL/GenBank/DDBJ databases">
        <authorList>
            <consortium name="DOE Joint Genome Institute"/>
            <person name="Ahrendt S."/>
            <person name="Riley R."/>
            <person name="Andreopoulos W."/>
            <person name="Labutti K."/>
            <person name="Pangilinan J."/>
            <person name="Ruiz-Duenas F.J."/>
            <person name="Barrasa J.M."/>
            <person name="Sanchez-Garcia M."/>
            <person name="Camarero S."/>
            <person name="Miyauchi S."/>
            <person name="Serrano A."/>
            <person name="Linde D."/>
            <person name="Babiker R."/>
            <person name="Drula E."/>
            <person name="Ayuso-Fernandez I."/>
            <person name="Pacheco R."/>
            <person name="Padilla G."/>
            <person name="Ferreira P."/>
            <person name="Barriuso J."/>
            <person name="Kellner H."/>
            <person name="Castanera R."/>
            <person name="Alfaro M."/>
            <person name="Ramirez L."/>
            <person name="Pisabarro A.G."/>
            <person name="Kuo A."/>
            <person name="Tritt A."/>
            <person name="Lipzen A."/>
            <person name="He G."/>
            <person name="Yan M."/>
            <person name="Ng V."/>
            <person name="Cullen D."/>
            <person name="Martin F."/>
            <person name="Rosso M.-N."/>
            <person name="Henrissat B."/>
            <person name="Hibbett D."/>
            <person name="Martinez A.T."/>
            <person name="Grigoriev I.V."/>
        </authorList>
    </citation>
    <scope>NUCLEOTIDE SEQUENCE</scope>
    <source>
        <strain evidence="6">CBS 247.69</strain>
    </source>
</reference>
<feature type="compositionally biased region" description="Low complexity" evidence="4">
    <location>
        <begin position="300"/>
        <end position="318"/>
    </location>
</feature>
<dbReference type="CDD" id="cd08368">
    <property type="entry name" value="LIM"/>
    <property type="match status" value="1"/>
</dbReference>
<keyword evidence="7" id="KW-1185">Reference proteome</keyword>
<evidence type="ECO:0000256" key="3">
    <source>
        <dbReference type="PROSITE-ProRule" id="PRU00125"/>
    </source>
</evidence>
<name>A0A9P5YHE4_9AGAR</name>
<feature type="domain" description="LIM zinc-binding" evidence="5">
    <location>
        <begin position="755"/>
        <end position="818"/>
    </location>
</feature>
<dbReference type="OrthoDB" id="1112565at2759"/>
<organism evidence="6 7">
    <name type="scientific">Collybia nuda</name>
    <dbReference type="NCBI Taxonomy" id="64659"/>
    <lineage>
        <taxon>Eukaryota</taxon>
        <taxon>Fungi</taxon>
        <taxon>Dikarya</taxon>
        <taxon>Basidiomycota</taxon>
        <taxon>Agaricomycotina</taxon>
        <taxon>Agaricomycetes</taxon>
        <taxon>Agaricomycetidae</taxon>
        <taxon>Agaricales</taxon>
        <taxon>Tricholomatineae</taxon>
        <taxon>Clitocybaceae</taxon>
        <taxon>Collybia</taxon>
    </lineage>
</organism>
<dbReference type="InterPro" id="IPR001781">
    <property type="entry name" value="Znf_LIM"/>
</dbReference>
<feature type="compositionally biased region" description="Pro residues" evidence="4">
    <location>
        <begin position="147"/>
        <end position="167"/>
    </location>
</feature>
<dbReference type="SMART" id="SM00132">
    <property type="entry name" value="LIM"/>
    <property type="match status" value="2"/>
</dbReference>
<feature type="compositionally biased region" description="Low complexity" evidence="4">
    <location>
        <begin position="88"/>
        <end position="104"/>
    </location>
</feature>
<dbReference type="GO" id="GO:0030695">
    <property type="term" value="F:GTPase regulator activity"/>
    <property type="evidence" value="ECO:0007669"/>
    <property type="project" value="UniProtKB-ARBA"/>
</dbReference>
<feature type="compositionally biased region" description="Low complexity" evidence="4">
    <location>
        <begin position="375"/>
        <end position="390"/>
    </location>
</feature>
<feature type="compositionally biased region" description="Low complexity" evidence="4">
    <location>
        <begin position="590"/>
        <end position="608"/>
    </location>
</feature>
<feature type="region of interest" description="Disordered" evidence="4">
    <location>
        <begin position="567"/>
        <end position="622"/>
    </location>
</feature>
<feature type="compositionally biased region" description="Low complexity" evidence="4">
    <location>
        <begin position="179"/>
        <end position="193"/>
    </location>
</feature>
<evidence type="ECO:0000259" key="5">
    <source>
        <dbReference type="PROSITE" id="PS50023"/>
    </source>
</evidence>